<comment type="caution">
    <text evidence="2">The sequence shown here is derived from an EMBL/GenBank/DDBJ whole genome shotgun (WGS) entry which is preliminary data.</text>
</comment>
<dbReference type="EMBL" id="BARU01039471">
    <property type="protein sequence ID" value="GAH81466.1"/>
    <property type="molecule type" value="Genomic_DNA"/>
</dbReference>
<dbReference type="AlphaFoldDB" id="X1IGG2"/>
<gene>
    <name evidence="2" type="ORF">S03H2_61174</name>
</gene>
<keyword evidence="1" id="KW-0812">Transmembrane</keyword>
<protein>
    <submittedName>
        <fullName evidence="2">Uncharacterized protein</fullName>
    </submittedName>
</protein>
<feature type="non-terminal residue" evidence="2">
    <location>
        <position position="50"/>
    </location>
</feature>
<sequence length="50" mass="5529">MLIAGKIGWITLTIIFSISMLTLLYLSSKKIYIPSIRRHPGVDAIIEAIG</sequence>
<feature type="transmembrane region" description="Helical" evidence="1">
    <location>
        <begin position="6"/>
        <end position="27"/>
    </location>
</feature>
<keyword evidence="1" id="KW-0472">Membrane</keyword>
<evidence type="ECO:0000256" key="1">
    <source>
        <dbReference type="SAM" id="Phobius"/>
    </source>
</evidence>
<evidence type="ECO:0000313" key="2">
    <source>
        <dbReference type="EMBL" id="GAH81466.1"/>
    </source>
</evidence>
<organism evidence="2">
    <name type="scientific">marine sediment metagenome</name>
    <dbReference type="NCBI Taxonomy" id="412755"/>
    <lineage>
        <taxon>unclassified sequences</taxon>
        <taxon>metagenomes</taxon>
        <taxon>ecological metagenomes</taxon>
    </lineage>
</organism>
<reference evidence="2" key="1">
    <citation type="journal article" date="2014" name="Front. Microbiol.">
        <title>High frequency of phylogenetically diverse reductive dehalogenase-homologous genes in deep subseafloor sedimentary metagenomes.</title>
        <authorList>
            <person name="Kawai M."/>
            <person name="Futagami T."/>
            <person name="Toyoda A."/>
            <person name="Takaki Y."/>
            <person name="Nishi S."/>
            <person name="Hori S."/>
            <person name="Arai W."/>
            <person name="Tsubouchi T."/>
            <person name="Morono Y."/>
            <person name="Uchiyama I."/>
            <person name="Ito T."/>
            <person name="Fujiyama A."/>
            <person name="Inagaki F."/>
            <person name="Takami H."/>
        </authorList>
    </citation>
    <scope>NUCLEOTIDE SEQUENCE</scope>
    <source>
        <strain evidence="2">Expedition CK06-06</strain>
    </source>
</reference>
<proteinExistence type="predicted"/>
<keyword evidence="1" id="KW-1133">Transmembrane helix</keyword>
<name>X1IGG2_9ZZZZ</name>
<accession>X1IGG2</accession>